<reference evidence="2 3" key="1">
    <citation type="journal article" date="2012" name="Genome Biol. Evol.">
        <title>Genome Sequence of the Mesophilic Thermotogales Bacterium Mesotoga prima MesG1.Ag.4.2 Reveals the Largest Thermotogales Genome To Date.</title>
        <authorList>
            <person name="Zhaxybayeva O."/>
            <person name="Swithers K.S."/>
            <person name="Foght J."/>
            <person name="Green A.G."/>
            <person name="Bruce D."/>
            <person name="Detter C."/>
            <person name="Han S."/>
            <person name="Teshima H."/>
            <person name="Han J."/>
            <person name="Woyke T."/>
            <person name="Pitluck S."/>
            <person name="Nolan M."/>
            <person name="Ivanova N."/>
            <person name="Pati A."/>
            <person name="Land M.L."/>
            <person name="Dlutek M."/>
            <person name="Doolittle W.F."/>
            <person name="Noll K.M."/>
            <person name="Nesbo C.L."/>
        </authorList>
    </citation>
    <scope>NUCLEOTIDE SEQUENCE [LARGE SCALE GENOMIC DNA]</scope>
    <source>
        <strain evidence="3">mesG1.Ag.4.2</strain>
    </source>
</reference>
<dbReference type="eggNOG" id="ENOG5033V8F">
    <property type="taxonomic scope" value="Bacteria"/>
</dbReference>
<keyword evidence="1" id="KW-0812">Transmembrane</keyword>
<feature type="transmembrane region" description="Helical" evidence="1">
    <location>
        <begin position="449"/>
        <end position="470"/>
    </location>
</feature>
<gene>
    <name evidence="2" type="ORF">Theba_2222</name>
</gene>
<feature type="transmembrane region" description="Helical" evidence="1">
    <location>
        <begin position="244"/>
        <end position="266"/>
    </location>
</feature>
<proteinExistence type="predicted"/>
<keyword evidence="1" id="KW-0472">Membrane</keyword>
<dbReference type="KEGG" id="mpg:Theba_2222"/>
<feature type="transmembrane region" description="Helical" evidence="1">
    <location>
        <begin position="12"/>
        <end position="33"/>
    </location>
</feature>
<feature type="transmembrane region" description="Helical" evidence="1">
    <location>
        <begin position="110"/>
        <end position="131"/>
    </location>
</feature>
<feature type="transmembrane region" description="Helical" evidence="1">
    <location>
        <begin position="500"/>
        <end position="520"/>
    </location>
</feature>
<evidence type="ECO:0000256" key="1">
    <source>
        <dbReference type="SAM" id="Phobius"/>
    </source>
</evidence>
<evidence type="ECO:0000313" key="2">
    <source>
        <dbReference type="EMBL" id="AFK07852.1"/>
    </source>
</evidence>
<keyword evidence="3" id="KW-1185">Reference proteome</keyword>
<dbReference type="HOGENOM" id="CLU_515621_0_0_0"/>
<dbReference type="EMBL" id="CP003532">
    <property type="protein sequence ID" value="AFK07852.1"/>
    <property type="molecule type" value="Genomic_DNA"/>
</dbReference>
<protein>
    <submittedName>
        <fullName evidence="2">Uncharacterized protein</fullName>
    </submittedName>
</protein>
<feature type="transmembrane region" description="Helical" evidence="1">
    <location>
        <begin position="417"/>
        <end position="437"/>
    </location>
</feature>
<evidence type="ECO:0000313" key="3">
    <source>
        <dbReference type="Proteomes" id="UP000002881"/>
    </source>
</evidence>
<accession>I2F7E9</accession>
<keyword evidence="1" id="KW-1133">Transmembrane helix</keyword>
<dbReference type="AlphaFoldDB" id="I2F7E9"/>
<dbReference type="Proteomes" id="UP000002881">
    <property type="component" value="Chromosome"/>
</dbReference>
<feature type="transmembrane region" description="Helical" evidence="1">
    <location>
        <begin position="61"/>
        <end position="89"/>
    </location>
</feature>
<feature type="transmembrane region" description="Helical" evidence="1">
    <location>
        <begin position="312"/>
        <end position="333"/>
    </location>
</feature>
<dbReference type="STRING" id="660470.Theba_2222"/>
<name>I2F7E9_9BACT</name>
<feature type="transmembrane region" description="Helical" evidence="1">
    <location>
        <begin position="339"/>
        <end position="362"/>
    </location>
</feature>
<feature type="transmembrane region" description="Helical" evidence="1">
    <location>
        <begin position="383"/>
        <end position="405"/>
    </location>
</feature>
<organism evidence="2 3">
    <name type="scientific">Mesotoga prima MesG1.Ag.4.2</name>
    <dbReference type="NCBI Taxonomy" id="660470"/>
    <lineage>
        <taxon>Bacteria</taxon>
        <taxon>Thermotogati</taxon>
        <taxon>Thermotogota</taxon>
        <taxon>Thermotogae</taxon>
        <taxon>Kosmotogales</taxon>
        <taxon>Kosmotogaceae</taxon>
        <taxon>Mesotoga</taxon>
    </lineage>
</organism>
<feature type="transmembrane region" description="Helical" evidence="1">
    <location>
        <begin position="180"/>
        <end position="199"/>
    </location>
</feature>
<feature type="transmembrane region" description="Helical" evidence="1">
    <location>
        <begin position="143"/>
        <end position="171"/>
    </location>
</feature>
<sequence precursor="true">MRMLTRQGKRAFVASFLAVAFVIMIAVPIAFYLRGYLVPNFSRVADLSDQLRELTGIDLKLIVVSFFSAIIFSILLGSDLPIVVSNLFFSERVKMLLNLPVRTATIANVQLLEVLAAGGLPILLFAPVFMAALRGLGYSDGRFWMALVLLFVFVLNTLAITAIISFVIVFLSKGRFLKTLSAMMTMVTLFVFIFTLRFMDFSAIDLAKPDQVAEQFGGLQSIVTSPYLPWSPFVRAITGGTRDLAVFIVSSIGIFSSLALLEIFLYSKVLQKLMTRPIGNVSPKSNGDFKVHGLFLGLLIKDSLLLLREPKLMFAVLYPSLFVPVVVLVNPGLLSSFGILQLLGLIVFLFSNYTTVSSTALFAFERQLGDTSWLFPIRRVKTILSKSFVITSLYSFVILLVGLYVSNNTSQYGTFMMNFILFMIPTIFVLSLLGGFLEKSFGTKDSKNVFKALSLSGAILSFLLSTLLPVFSTLPMTLYISGNIGLFLNFMNIPIVSPFTWLLGLVLPVSLWVSIAWASFRSLCYNFV</sequence>